<proteinExistence type="predicted"/>
<keyword evidence="1" id="KW-1133">Transmembrane helix</keyword>
<evidence type="ECO:0000256" key="1">
    <source>
        <dbReference type="SAM" id="Phobius"/>
    </source>
</evidence>
<comment type="caution">
    <text evidence="2">The sequence shown here is derived from an EMBL/GenBank/DDBJ whole genome shotgun (WGS) entry which is preliminary data.</text>
</comment>
<evidence type="ECO:0000313" key="3">
    <source>
        <dbReference type="Proteomes" id="UP000240009"/>
    </source>
</evidence>
<keyword evidence="1" id="KW-0472">Membrane</keyword>
<sequence length="135" mass="15436">MNRFNLRTFFVIVAFIALMFGSFSLLPQFPRLKEVFSVWVLSGCWIMGTLGAFIPVVVKQRFCSNRFWYALMAVSFVGTWSGFWLLYFWCLREVKRSPQYPGLGALLFLGAAAIGSGVIAFVVGWFVPRERKQAE</sequence>
<name>A0A2S8F1Q4_9BACT</name>
<dbReference type="RefSeq" id="WP_105357753.1">
    <property type="nucleotide sequence ID" value="NZ_PUIA01000069.1"/>
</dbReference>
<feature type="transmembrane region" description="Helical" evidence="1">
    <location>
        <begin position="101"/>
        <end position="127"/>
    </location>
</feature>
<organism evidence="2 3">
    <name type="scientific">Blastopirellula marina</name>
    <dbReference type="NCBI Taxonomy" id="124"/>
    <lineage>
        <taxon>Bacteria</taxon>
        <taxon>Pseudomonadati</taxon>
        <taxon>Planctomycetota</taxon>
        <taxon>Planctomycetia</taxon>
        <taxon>Pirellulales</taxon>
        <taxon>Pirellulaceae</taxon>
        <taxon>Blastopirellula</taxon>
    </lineage>
</organism>
<reference evidence="2 3" key="1">
    <citation type="submission" date="2018-02" db="EMBL/GenBank/DDBJ databases">
        <title>Comparative genomes isolates from brazilian mangrove.</title>
        <authorList>
            <person name="Araujo J.E."/>
            <person name="Taketani R.G."/>
            <person name="Silva M.C.P."/>
            <person name="Loureco M.V."/>
            <person name="Andreote F.D."/>
        </authorList>
    </citation>
    <scope>NUCLEOTIDE SEQUENCE [LARGE SCALE GENOMIC DNA]</scope>
    <source>
        <strain evidence="2 3">HEX-2 MGV</strain>
    </source>
</reference>
<protein>
    <submittedName>
        <fullName evidence="2">Uncharacterized protein</fullName>
    </submittedName>
</protein>
<dbReference type="EMBL" id="PUIA01000069">
    <property type="protein sequence ID" value="PQO26070.1"/>
    <property type="molecule type" value="Genomic_DNA"/>
</dbReference>
<feature type="transmembrane region" description="Helical" evidence="1">
    <location>
        <begin position="38"/>
        <end position="58"/>
    </location>
</feature>
<keyword evidence="1" id="KW-0812">Transmembrane</keyword>
<gene>
    <name evidence="2" type="ORF">C5Y96_21715</name>
</gene>
<dbReference type="Proteomes" id="UP000240009">
    <property type="component" value="Unassembled WGS sequence"/>
</dbReference>
<feature type="transmembrane region" description="Helical" evidence="1">
    <location>
        <begin position="67"/>
        <end position="89"/>
    </location>
</feature>
<evidence type="ECO:0000313" key="2">
    <source>
        <dbReference type="EMBL" id="PQO26070.1"/>
    </source>
</evidence>
<feature type="transmembrane region" description="Helical" evidence="1">
    <location>
        <begin position="7"/>
        <end position="26"/>
    </location>
</feature>
<dbReference type="AlphaFoldDB" id="A0A2S8F1Q4"/>
<accession>A0A2S8F1Q4</accession>